<evidence type="ECO:0000313" key="12">
    <source>
        <dbReference type="Proteomes" id="UP000594042"/>
    </source>
</evidence>
<feature type="transmembrane region" description="Helical" evidence="9">
    <location>
        <begin position="68"/>
        <end position="87"/>
    </location>
</feature>
<evidence type="ECO:0000259" key="10">
    <source>
        <dbReference type="Pfam" id="PF03372"/>
    </source>
</evidence>
<dbReference type="InterPro" id="IPR005135">
    <property type="entry name" value="Endo/exonuclease/phosphatase"/>
</dbReference>
<evidence type="ECO:0000256" key="4">
    <source>
        <dbReference type="ARBA" id="ARBA00022723"/>
    </source>
</evidence>
<dbReference type="InterPro" id="IPR051547">
    <property type="entry name" value="TDP2-like"/>
</dbReference>
<keyword evidence="4" id="KW-0479">Metal-binding</keyword>
<evidence type="ECO:0000256" key="9">
    <source>
        <dbReference type="SAM" id="Phobius"/>
    </source>
</evidence>
<protein>
    <submittedName>
        <fullName evidence="11">Endonuclease</fullName>
    </submittedName>
</protein>
<feature type="domain" description="Endonuclease/exonuclease/phosphatase" evidence="10">
    <location>
        <begin position="105"/>
        <end position="356"/>
    </location>
</feature>
<dbReference type="Pfam" id="PF03372">
    <property type="entry name" value="Exo_endo_phos"/>
    <property type="match status" value="1"/>
</dbReference>
<evidence type="ECO:0000313" key="11">
    <source>
        <dbReference type="EMBL" id="BCI64009.1"/>
    </source>
</evidence>
<dbReference type="Gene3D" id="3.60.10.10">
    <property type="entry name" value="Endonuclease/exonuclease/phosphatase"/>
    <property type="match status" value="1"/>
</dbReference>
<keyword evidence="5" id="KW-0227">DNA damage</keyword>
<comment type="cofactor">
    <cofactor evidence="2">
        <name>Mg(2+)</name>
        <dbReference type="ChEBI" id="CHEBI:18420"/>
    </cofactor>
</comment>
<dbReference type="GO" id="GO:0046872">
    <property type="term" value="F:metal ion binding"/>
    <property type="evidence" value="ECO:0007669"/>
    <property type="project" value="UniProtKB-KW"/>
</dbReference>
<gene>
    <name evidence="11" type="ORF">Cop2CBH44_23620</name>
</gene>
<accession>A0A7G1HWD9</accession>
<evidence type="ECO:0000256" key="5">
    <source>
        <dbReference type="ARBA" id="ARBA00022763"/>
    </source>
</evidence>
<sequence length="373" mass="43196">MKFIKITYLTITVMMNCIFAVLLILSSYAYLISPVKMMFPSYLGLAFPVFLFANVLFIVFWLLQRRWLFCLSLITLFICFPEVKLYIPLHRGEEVTITGDSLVILSYNVECFQGLKPHLDNKPNEILEYIANSGADIICMQEFAFGRDKSIISEVQINQALKDYPYHYFSDKSKNPYSGSGIACYSKYPIIEVQEIVYESVYNSSYLYRIQYKGRELTVVNNHLESNKFTLGDRALYRRMLKHFEPELIGEFKNRLVPKLDIAYIQRSVQAEKVSHAIRKEGDNNIIVCGDFNDTPQSYVYHKIRGKLKDAYVETGFGPGITYHKNGFLFRIDHILYSGDFHAVTTEIGKLKNSDHYPLKATFVWNDTITSFD</sequence>
<dbReference type="EMBL" id="AP023322">
    <property type="protein sequence ID" value="BCI64009.1"/>
    <property type="molecule type" value="Genomic_DNA"/>
</dbReference>
<dbReference type="InterPro" id="IPR036691">
    <property type="entry name" value="Endo/exonu/phosph_ase_sf"/>
</dbReference>
<dbReference type="RefSeq" id="WP_200754886.1">
    <property type="nucleotide sequence ID" value="NZ_AP023322.1"/>
</dbReference>
<proteinExistence type="predicted"/>
<dbReference type="SUPFAM" id="SSF56219">
    <property type="entry name" value="DNase I-like"/>
    <property type="match status" value="1"/>
</dbReference>
<dbReference type="Proteomes" id="UP000594042">
    <property type="component" value="Chromosome"/>
</dbReference>
<keyword evidence="8" id="KW-0234">DNA repair</keyword>
<keyword evidence="9" id="KW-1133">Transmembrane helix</keyword>
<keyword evidence="7" id="KW-0460">Magnesium</keyword>
<evidence type="ECO:0000256" key="6">
    <source>
        <dbReference type="ARBA" id="ARBA00022801"/>
    </source>
</evidence>
<dbReference type="GO" id="GO:0016787">
    <property type="term" value="F:hydrolase activity"/>
    <property type="evidence" value="ECO:0007669"/>
    <property type="project" value="UniProtKB-KW"/>
</dbReference>
<dbReference type="PANTHER" id="PTHR15822:SF4">
    <property type="entry name" value="TYROSYL-DNA PHOSPHODIESTERASE 2"/>
    <property type="match status" value="1"/>
</dbReference>
<dbReference type="KEGG" id="copr:Cop2CBH44_23620"/>
<evidence type="ECO:0000256" key="2">
    <source>
        <dbReference type="ARBA" id="ARBA00001946"/>
    </source>
</evidence>
<evidence type="ECO:0000256" key="3">
    <source>
        <dbReference type="ARBA" id="ARBA00022722"/>
    </source>
</evidence>
<dbReference type="PANTHER" id="PTHR15822">
    <property type="entry name" value="TRAF AND TNF RECEPTOR-ASSOCIATED PROTEIN"/>
    <property type="match status" value="1"/>
</dbReference>
<keyword evidence="12" id="KW-1185">Reference proteome</keyword>
<organism evidence="11 12">
    <name type="scientific">Coprobacter secundus subsp. similis</name>
    <dbReference type="NCBI Taxonomy" id="2751153"/>
    <lineage>
        <taxon>Bacteria</taxon>
        <taxon>Pseudomonadati</taxon>
        <taxon>Bacteroidota</taxon>
        <taxon>Bacteroidia</taxon>
        <taxon>Bacteroidales</taxon>
        <taxon>Barnesiellaceae</taxon>
        <taxon>Coprobacter</taxon>
    </lineage>
</organism>
<keyword evidence="9" id="KW-0812">Transmembrane</keyword>
<dbReference type="CDD" id="cd09084">
    <property type="entry name" value="EEP-2"/>
    <property type="match status" value="1"/>
</dbReference>
<name>A0A7G1HWD9_9BACT</name>
<dbReference type="AlphaFoldDB" id="A0A7G1HWD9"/>
<evidence type="ECO:0000256" key="1">
    <source>
        <dbReference type="ARBA" id="ARBA00001936"/>
    </source>
</evidence>
<reference evidence="12" key="1">
    <citation type="submission" date="2020-07" db="EMBL/GenBank/DDBJ databases">
        <title>Complete genome sequencing of Coprobacter sp. strain 2CBH44.</title>
        <authorList>
            <person name="Sakamoto M."/>
            <person name="Murakami T."/>
            <person name="Mori H."/>
        </authorList>
    </citation>
    <scope>NUCLEOTIDE SEQUENCE [LARGE SCALE GENOMIC DNA]</scope>
    <source>
        <strain evidence="12">2CBH44</strain>
    </source>
</reference>
<keyword evidence="11" id="KW-0255">Endonuclease</keyword>
<feature type="transmembrane region" description="Helical" evidence="9">
    <location>
        <begin position="7"/>
        <end position="30"/>
    </location>
</feature>
<evidence type="ECO:0000256" key="7">
    <source>
        <dbReference type="ARBA" id="ARBA00022842"/>
    </source>
</evidence>
<evidence type="ECO:0000256" key="8">
    <source>
        <dbReference type="ARBA" id="ARBA00023204"/>
    </source>
</evidence>
<keyword evidence="9" id="KW-0472">Membrane</keyword>
<dbReference type="GO" id="GO:0006281">
    <property type="term" value="P:DNA repair"/>
    <property type="evidence" value="ECO:0007669"/>
    <property type="project" value="UniProtKB-KW"/>
</dbReference>
<keyword evidence="3" id="KW-0540">Nuclease</keyword>
<comment type="cofactor">
    <cofactor evidence="1">
        <name>Mn(2+)</name>
        <dbReference type="ChEBI" id="CHEBI:29035"/>
    </cofactor>
</comment>
<feature type="transmembrane region" description="Helical" evidence="9">
    <location>
        <begin position="42"/>
        <end position="63"/>
    </location>
</feature>
<dbReference type="GO" id="GO:0004519">
    <property type="term" value="F:endonuclease activity"/>
    <property type="evidence" value="ECO:0007669"/>
    <property type="project" value="UniProtKB-KW"/>
</dbReference>
<keyword evidence="6" id="KW-0378">Hydrolase</keyword>